<feature type="non-terminal residue" evidence="1">
    <location>
        <position position="80"/>
    </location>
</feature>
<evidence type="ECO:0008006" key="3">
    <source>
        <dbReference type="Google" id="ProtNLM"/>
    </source>
</evidence>
<proteinExistence type="predicted"/>
<dbReference type="InterPro" id="IPR011333">
    <property type="entry name" value="SKP1/BTB/POZ_sf"/>
</dbReference>
<evidence type="ECO:0000313" key="2">
    <source>
        <dbReference type="Proteomes" id="UP001221757"/>
    </source>
</evidence>
<gene>
    <name evidence="1" type="ORF">B0H17DRAFT_1108010</name>
</gene>
<dbReference type="Proteomes" id="UP001221757">
    <property type="component" value="Unassembled WGS sequence"/>
</dbReference>
<dbReference type="EMBL" id="JARKIE010000487">
    <property type="protein sequence ID" value="KAJ7633722.1"/>
    <property type="molecule type" value="Genomic_DNA"/>
</dbReference>
<protein>
    <recommendedName>
        <fullName evidence="3">BTB domain-containing protein</fullName>
    </recommendedName>
</protein>
<reference evidence="1" key="1">
    <citation type="submission" date="2023-03" db="EMBL/GenBank/DDBJ databases">
        <title>Massive genome expansion in bonnet fungi (Mycena s.s.) driven by repeated elements and novel gene families across ecological guilds.</title>
        <authorList>
            <consortium name="Lawrence Berkeley National Laboratory"/>
            <person name="Harder C.B."/>
            <person name="Miyauchi S."/>
            <person name="Viragh M."/>
            <person name="Kuo A."/>
            <person name="Thoen E."/>
            <person name="Andreopoulos B."/>
            <person name="Lu D."/>
            <person name="Skrede I."/>
            <person name="Drula E."/>
            <person name="Henrissat B."/>
            <person name="Morin E."/>
            <person name="Kohler A."/>
            <person name="Barry K."/>
            <person name="LaButti K."/>
            <person name="Morin E."/>
            <person name="Salamov A."/>
            <person name="Lipzen A."/>
            <person name="Mereny Z."/>
            <person name="Hegedus B."/>
            <person name="Baldrian P."/>
            <person name="Stursova M."/>
            <person name="Weitz H."/>
            <person name="Taylor A."/>
            <person name="Grigoriev I.V."/>
            <person name="Nagy L.G."/>
            <person name="Martin F."/>
            <person name="Kauserud H."/>
        </authorList>
    </citation>
    <scope>NUCLEOTIDE SEQUENCE</scope>
    <source>
        <strain evidence="1">CBHHK067</strain>
    </source>
</reference>
<keyword evidence="2" id="KW-1185">Reference proteome</keyword>
<name>A0AAD7BZD9_MYCRO</name>
<dbReference type="Gene3D" id="3.30.710.10">
    <property type="entry name" value="Potassium Channel Kv1.1, Chain A"/>
    <property type="match status" value="1"/>
</dbReference>
<organism evidence="1 2">
    <name type="scientific">Mycena rosella</name>
    <name type="common">Pink bonnet</name>
    <name type="synonym">Agaricus rosellus</name>
    <dbReference type="NCBI Taxonomy" id="1033263"/>
    <lineage>
        <taxon>Eukaryota</taxon>
        <taxon>Fungi</taxon>
        <taxon>Dikarya</taxon>
        <taxon>Basidiomycota</taxon>
        <taxon>Agaricomycotina</taxon>
        <taxon>Agaricomycetes</taxon>
        <taxon>Agaricomycetidae</taxon>
        <taxon>Agaricales</taxon>
        <taxon>Marasmiineae</taxon>
        <taxon>Mycenaceae</taxon>
        <taxon>Mycena</taxon>
    </lineage>
</organism>
<sequence length="80" mass="9065">MDLIRAVGLWFEDCGLIIQAENVLFRVSRDFLAARSSIFEDMLSLPTPRDAERMSGCPFVRLPDSAENVTAFLRLWCTPS</sequence>
<evidence type="ECO:0000313" key="1">
    <source>
        <dbReference type="EMBL" id="KAJ7633722.1"/>
    </source>
</evidence>
<accession>A0AAD7BZD9</accession>
<comment type="caution">
    <text evidence="1">The sequence shown here is derived from an EMBL/GenBank/DDBJ whole genome shotgun (WGS) entry which is preliminary data.</text>
</comment>
<dbReference type="AlphaFoldDB" id="A0AAD7BZD9"/>